<comment type="caution">
    <text evidence="1">The sequence shown here is derived from an EMBL/GenBank/DDBJ whole genome shotgun (WGS) entry which is preliminary data.</text>
</comment>
<dbReference type="EMBL" id="JAGSPD010000011">
    <property type="protein sequence ID" value="MBV7270168.1"/>
    <property type="molecule type" value="Genomic_DNA"/>
</dbReference>
<gene>
    <name evidence="1" type="ORF">KCG49_13310</name>
</gene>
<keyword evidence="2" id="KW-1185">Reference proteome</keyword>
<dbReference type="AlphaFoldDB" id="A0A9X1FBY8"/>
<dbReference type="RefSeq" id="WP_218547169.1">
    <property type="nucleotide sequence ID" value="NZ_JAGSPD010000011.1"/>
</dbReference>
<organism evidence="1 2">
    <name type="scientific">Winogradskyella luteola</name>
    <dbReference type="NCBI Taxonomy" id="2828330"/>
    <lineage>
        <taxon>Bacteria</taxon>
        <taxon>Pseudomonadati</taxon>
        <taxon>Bacteroidota</taxon>
        <taxon>Flavobacteriia</taxon>
        <taxon>Flavobacteriales</taxon>
        <taxon>Flavobacteriaceae</taxon>
        <taxon>Winogradskyella</taxon>
    </lineage>
</organism>
<protein>
    <submittedName>
        <fullName evidence="1">Uncharacterized protein</fullName>
    </submittedName>
</protein>
<sequence length="171" mass="18000">MDNSAKSAGYANFEDALFQSEHLTASYDGNGRMTAYKNGEAIDIVKYDSQLDAISSFVADALLIEAPLMLGKFISNLSKGGSDDAIETAVKVADGVEDASGTANIYKYEGTADNPFGHYKVETSFDGTTLTTDQVITSSDLSTTTIRATNGNNASVVAKVDLPNAKAAQGY</sequence>
<evidence type="ECO:0000313" key="2">
    <source>
        <dbReference type="Proteomes" id="UP001138894"/>
    </source>
</evidence>
<evidence type="ECO:0000313" key="1">
    <source>
        <dbReference type="EMBL" id="MBV7270168.1"/>
    </source>
</evidence>
<dbReference type="Proteomes" id="UP001138894">
    <property type="component" value="Unassembled WGS sequence"/>
</dbReference>
<name>A0A9X1FBY8_9FLAO</name>
<proteinExistence type="predicted"/>
<reference evidence="1" key="1">
    <citation type="submission" date="2021-04" db="EMBL/GenBank/DDBJ databases">
        <authorList>
            <person name="Pira H."/>
            <person name="Risdian C."/>
            <person name="Wink J."/>
        </authorList>
    </citation>
    <scope>NUCLEOTIDE SEQUENCE</scope>
    <source>
        <strain evidence="1">WHY3</strain>
    </source>
</reference>
<accession>A0A9X1FBY8</accession>